<feature type="compositionally biased region" description="Basic and acidic residues" evidence="1">
    <location>
        <begin position="96"/>
        <end position="105"/>
    </location>
</feature>
<name>F7CD09_XENTR</name>
<evidence type="ECO:0000313" key="2">
    <source>
        <dbReference type="Ensembl" id="ENSXETP00000054021"/>
    </source>
</evidence>
<dbReference type="GeneTree" id="ENSGT00390000015428"/>
<feature type="region of interest" description="Disordered" evidence="1">
    <location>
        <begin position="189"/>
        <end position="210"/>
    </location>
</feature>
<protein>
    <submittedName>
        <fullName evidence="2">Coiled-coil domain containing 60</fullName>
    </submittedName>
</protein>
<dbReference type="ExpressionAtlas" id="F7CD09">
    <property type="expression patterns" value="differential"/>
</dbReference>
<dbReference type="InParanoid" id="F7CD09"/>
<dbReference type="Bgee" id="ENSXETG00000025254">
    <property type="expression patterns" value="Expressed in testis and 2 other cell types or tissues"/>
</dbReference>
<dbReference type="Ensembl" id="ENSXETT00000054021">
    <property type="protein sequence ID" value="ENSXETP00000054021"/>
    <property type="gene ID" value="ENSXETG00000025254"/>
</dbReference>
<organism evidence="2">
    <name type="scientific">Xenopus tropicalis</name>
    <name type="common">Western clawed frog</name>
    <name type="synonym">Silurana tropicalis</name>
    <dbReference type="NCBI Taxonomy" id="8364"/>
    <lineage>
        <taxon>Eukaryota</taxon>
        <taxon>Metazoa</taxon>
        <taxon>Chordata</taxon>
        <taxon>Craniata</taxon>
        <taxon>Vertebrata</taxon>
        <taxon>Euteleostomi</taxon>
        <taxon>Amphibia</taxon>
        <taxon>Batrachia</taxon>
        <taxon>Anura</taxon>
        <taxon>Pipoidea</taxon>
        <taxon>Pipidae</taxon>
        <taxon>Xenopodinae</taxon>
        <taxon>Xenopus</taxon>
        <taxon>Silurana</taxon>
    </lineage>
</organism>
<dbReference type="PANTHER" id="PTHR34754">
    <property type="entry name" value="COILED-COIL DOMAIN-CONTAINING PROTEIN 60"/>
    <property type="match status" value="1"/>
</dbReference>
<reference evidence="2" key="1">
    <citation type="journal article" date="2010" name="Science">
        <title>The genome of the Western clawed frog Xenopus tropicalis.</title>
        <authorList>
            <person name="Hellsten U."/>
            <person name="Harland R.M."/>
            <person name="Gilchrist M.J."/>
            <person name="Hendrix D."/>
            <person name="Jurka J."/>
            <person name="Kapitonov V."/>
            <person name="Ovcharenko I."/>
            <person name="Putnam N.H."/>
            <person name="Shu S."/>
            <person name="Taher L."/>
            <person name="Blitz I.L."/>
            <person name="Blumberg B."/>
            <person name="Dichmann D.S."/>
            <person name="Dubchak I."/>
            <person name="Amaya E."/>
            <person name="Detter J.C."/>
            <person name="Fletcher R."/>
            <person name="Gerhard D.S."/>
            <person name="Goodstein D."/>
            <person name="Graves T."/>
            <person name="Grigoriev I.V."/>
            <person name="Grimwood J."/>
            <person name="Kawashima T."/>
            <person name="Lindquist E."/>
            <person name="Lucas S.M."/>
            <person name="Mead P.E."/>
            <person name="Mitros T."/>
            <person name="Ogino H."/>
            <person name="Ohta Y."/>
            <person name="Poliakov A.V."/>
            <person name="Pollet N."/>
            <person name="Robert J."/>
            <person name="Salamov A."/>
            <person name="Sater A.K."/>
            <person name="Schmutz J."/>
            <person name="Terry A."/>
            <person name="Vize P.D."/>
            <person name="Warren W.C."/>
            <person name="Wells D."/>
            <person name="Wills A."/>
            <person name="Wilson R.K."/>
            <person name="Zimmerman L.B."/>
            <person name="Zorn A.M."/>
            <person name="Grainger R."/>
            <person name="Grammer T."/>
            <person name="Khokha M.K."/>
            <person name="Richardson P.M."/>
            <person name="Rokhsar D.S."/>
        </authorList>
    </citation>
    <scope>NUCLEOTIDE SEQUENCE [LARGE SCALE GENOMIC DNA]</scope>
    <source>
        <strain evidence="2">Nigerian</strain>
    </source>
</reference>
<dbReference type="InterPro" id="IPR031526">
    <property type="entry name" value="DUF4698"/>
</dbReference>
<dbReference type="AlphaFoldDB" id="F7CD09"/>
<dbReference type="FunCoup" id="F7CD09">
    <property type="interactions" value="13"/>
</dbReference>
<dbReference type="Pfam" id="PF15769">
    <property type="entry name" value="DUF4698"/>
    <property type="match status" value="1"/>
</dbReference>
<evidence type="ECO:0000256" key="1">
    <source>
        <dbReference type="SAM" id="MobiDB-lite"/>
    </source>
</evidence>
<feature type="compositionally biased region" description="Low complexity" evidence="1">
    <location>
        <begin position="349"/>
        <end position="359"/>
    </location>
</feature>
<reference evidence="2" key="2">
    <citation type="submission" date="2011-06" db="UniProtKB">
        <authorList>
            <consortium name="Ensembl"/>
        </authorList>
    </citation>
    <scope>IDENTIFICATION</scope>
</reference>
<accession>F7CD09</accession>
<dbReference type="eggNOG" id="ENOG502QVFX">
    <property type="taxonomic scope" value="Eukaryota"/>
</dbReference>
<proteinExistence type="predicted"/>
<gene>
    <name evidence="2" type="primary">ccdc60</name>
</gene>
<feature type="region of interest" description="Disordered" evidence="1">
    <location>
        <begin position="349"/>
        <end position="373"/>
    </location>
</feature>
<sequence length="677" mass="78020">MPGNQGYRDPQTFVLIKPLPVASQKGLKIQARSPTYYSCWEANREGVFRANYLRRQKQLSQQGYNSPINKPYEDLGQPLILEAKKFILHSLGQDEQEPKSEKEAIENYSAEDSNAESIPKISKGEMAASFGTTFYLRQRKKDKTNFNNEFQHTRQLMSRVRQGRGYFYLLHEEEEAKNRDLKEKQRFQYEKHRTEPQPPSYNVEEISEEDEAVTNEQADKLFLTEVKEKRRKESKSMRRPFTPIHHSLLSSHIFDADLETLFRQLCALHWLLESLTLEPSSAIRPVSSCWNLSKCSDAGGSKTPVKKITRENNADLKWDQLQAGKGKKMSQKTSRQCSASFRSISRISGRSSAIGSESSLTPNSEEMAAGGVSSSDCNLEGADAIESAVTSVHGKLSKEADKEPLSEFLEFTIPASRQVPFCGRCYEDLQKLIEMIAESIKADLDEEESQKKCTLLRAPSAQTEDFPVREDQQSNRILLQRPKSSPATTLYPSNLVTKKKQAVFSKMRDMFFEVAADADTIFHDKVEARERRCQEVNIQKYRSLDSMQNFHQDLEKMRNAYHYVKEDRDYKDKNNWFVVLMSRIPQEMMKNHKIHNIVNKLEKLEEKLFVRIRPSAFLKFLEGLRTWELCSPDVSVAIEFVREHLIQMPLEEYTAWLNARLACFTSTGRVQSAPPRR</sequence>
<dbReference type="PANTHER" id="PTHR34754:SF1">
    <property type="entry name" value="COILED-COIL DOMAIN-CONTAINING PROTEIN 60"/>
    <property type="match status" value="1"/>
</dbReference>
<dbReference type="HOGENOM" id="CLU_036722_0_0_1"/>
<feature type="region of interest" description="Disordered" evidence="1">
    <location>
        <begin position="91"/>
        <end position="121"/>
    </location>
</feature>